<keyword evidence="1" id="KW-0472">Membrane</keyword>
<dbReference type="InterPro" id="IPR038750">
    <property type="entry name" value="YczE/YyaS-like"/>
</dbReference>
<organism evidence="2 3">
    <name type="scientific">Alkalibacterium pelagium</name>
    <dbReference type="NCBI Taxonomy" id="426702"/>
    <lineage>
        <taxon>Bacteria</taxon>
        <taxon>Bacillati</taxon>
        <taxon>Bacillota</taxon>
        <taxon>Bacilli</taxon>
        <taxon>Lactobacillales</taxon>
        <taxon>Carnobacteriaceae</taxon>
        <taxon>Alkalibacterium</taxon>
    </lineage>
</organism>
<dbReference type="Proteomes" id="UP000199081">
    <property type="component" value="Unassembled WGS sequence"/>
</dbReference>
<dbReference type="AlphaFoldDB" id="A0A1H7M269"/>
<feature type="transmembrane region" description="Helical" evidence="1">
    <location>
        <begin position="113"/>
        <end position="137"/>
    </location>
</feature>
<dbReference type="RefSeq" id="WP_091481769.1">
    <property type="nucleotide sequence ID" value="NZ_BJYC01000012.1"/>
</dbReference>
<evidence type="ECO:0000313" key="3">
    <source>
        <dbReference type="Proteomes" id="UP000199081"/>
    </source>
</evidence>
<feature type="transmembrane region" description="Helical" evidence="1">
    <location>
        <begin position="80"/>
        <end position="101"/>
    </location>
</feature>
<keyword evidence="1" id="KW-1133">Transmembrane helix</keyword>
<evidence type="ECO:0000256" key="1">
    <source>
        <dbReference type="SAM" id="Phobius"/>
    </source>
</evidence>
<keyword evidence="1" id="KW-0812">Transmembrane</keyword>
<protein>
    <submittedName>
        <fullName evidence="2">Uncharacterized membrane protein YczE</fullName>
    </submittedName>
</protein>
<gene>
    <name evidence="2" type="ORF">SAMN04488099_11083</name>
</gene>
<dbReference type="OrthoDB" id="1654314at2"/>
<sequence>MVNYKRFALLSLFSATVALAISLMLRASVGVGAFDAMTQSLSVLSGIRIGTIAMVFNLLCVLGQFIILKKEFGFSRFLQIPLSILIGMLVNYFYYSLFASLQFDTYIASLGTYFLALVLATFSVSMVMVLNLVTFPIESFCLALTRAVPMKFAAIRQLVDIIFIIASIALTFTFGLSSPVREGTIIGMLFFGPLMGYFIRKVQPVLMKKGIVEEMA</sequence>
<dbReference type="EMBL" id="FNZU01000010">
    <property type="protein sequence ID" value="SEL05251.1"/>
    <property type="molecule type" value="Genomic_DNA"/>
</dbReference>
<reference evidence="3" key="1">
    <citation type="submission" date="2016-10" db="EMBL/GenBank/DDBJ databases">
        <authorList>
            <person name="Varghese N."/>
            <person name="Submissions S."/>
        </authorList>
    </citation>
    <scope>NUCLEOTIDE SEQUENCE [LARGE SCALE GENOMIC DNA]</scope>
    <source>
        <strain evidence="3">DSM 19183</strain>
    </source>
</reference>
<dbReference type="STRING" id="426702.SAMN04488099_11083"/>
<feature type="transmembrane region" description="Helical" evidence="1">
    <location>
        <begin position="49"/>
        <end position="68"/>
    </location>
</feature>
<dbReference type="PANTHER" id="PTHR40078">
    <property type="entry name" value="INTEGRAL MEMBRANE PROTEIN-RELATED"/>
    <property type="match status" value="1"/>
</dbReference>
<accession>A0A1H7M269</accession>
<evidence type="ECO:0000313" key="2">
    <source>
        <dbReference type="EMBL" id="SEL05251.1"/>
    </source>
</evidence>
<dbReference type="PANTHER" id="PTHR40078:SF1">
    <property type="entry name" value="INTEGRAL MEMBRANE PROTEIN"/>
    <property type="match status" value="1"/>
</dbReference>
<dbReference type="Pfam" id="PF19700">
    <property type="entry name" value="DUF6198"/>
    <property type="match status" value="1"/>
</dbReference>
<name>A0A1H7M269_9LACT</name>
<feature type="transmembrane region" description="Helical" evidence="1">
    <location>
        <begin position="158"/>
        <end position="177"/>
    </location>
</feature>
<keyword evidence="3" id="KW-1185">Reference proteome</keyword>
<proteinExistence type="predicted"/>
<feature type="transmembrane region" description="Helical" evidence="1">
    <location>
        <begin position="183"/>
        <end position="199"/>
    </location>
</feature>